<keyword evidence="2" id="KW-1185">Reference proteome</keyword>
<name>A0ABT5U3M9_9GAMM</name>
<reference evidence="1 2" key="1">
    <citation type="submission" date="2022-11" db="EMBL/GenBank/DDBJ databases">
        <title>Spartinivicinus poritis sp. nov., isolated from scleractinian coral Porites lutea.</title>
        <authorList>
            <person name="Zhang G."/>
            <person name="Cai L."/>
            <person name="Wei Q."/>
        </authorList>
    </citation>
    <scope>NUCLEOTIDE SEQUENCE [LARGE SCALE GENOMIC DNA]</scope>
    <source>
        <strain evidence="1 2">A2-2</strain>
    </source>
</reference>
<dbReference type="Proteomes" id="UP001528823">
    <property type="component" value="Unassembled WGS sequence"/>
</dbReference>
<comment type="caution">
    <text evidence="1">The sequence shown here is derived from an EMBL/GenBank/DDBJ whole genome shotgun (WGS) entry which is preliminary data.</text>
</comment>
<evidence type="ECO:0000313" key="2">
    <source>
        <dbReference type="Proteomes" id="UP001528823"/>
    </source>
</evidence>
<accession>A0ABT5U3M9</accession>
<evidence type="ECO:0000313" key="1">
    <source>
        <dbReference type="EMBL" id="MDE1460922.1"/>
    </source>
</evidence>
<organism evidence="1 2">
    <name type="scientific">Spartinivicinus poritis</name>
    <dbReference type="NCBI Taxonomy" id="2994640"/>
    <lineage>
        <taxon>Bacteria</taxon>
        <taxon>Pseudomonadati</taxon>
        <taxon>Pseudomonadota</taxon>
        <taxon>Gammaproteobacteria</taxon>
        <taxon>Oceanospirillales</taxon>
        <taxon>Zooshikellaceae</taxon>
        <taxon>Spartinivicinus</taxon>
    </lineage>
</organism>
<proteinExistence type="predicted"/>
<protein>
    <submittedName>
        <fullName evidence="1">Uncharacterized protein</fullName>
    </submittedName>
</protein>
<dbReference type="EMBL" id="JAPMOU010000002">
    <property type="protein sequence ID" value="MDE1460922.1"/>
    <property type="molecule type" value="Genomic_DNA"/>
</dbReference>
<dbReference type="RefSeq" id="WP_274687288.1">
    <property type="nucleotide sequence ID" value="NZ_JAPMOU010000002.1"/>
</dbReference>
<gene>
    <name evidence="1" type="ORF">ORQ98_02955</name>
</gene>
<sequence>MVWQIILEEIGKGILSGVGSNILDNVLGGGRRQPDLATILAEALREFADDIKQSIQDALDKAEYKEAVNSMRIAQRAIRQYNQSPGSRKDLLDEITFQLTTSLTNMEALGVRGLSGYMICAGMEVVMLQERQSALGGNELHIAVCDTVRSAEIHWLNMHDALLSWNESRFSRVYYNPLFGRDGETVLHYWVWYTFEGRRFSSVASPNDFGNAPLESKRVEHIKREWNSIYAGTEPIRNSLENLKVWAEKTKIDCSQKLPQLQPIEAEEEETSSEAH</sequence>